<comment type="caution">
    <text evidence="1">The sequence shown here is derived from an EMBL/GenBank/DDBJ whole genome shotgun (WGS) entry which is preliminary data.</text>
</comment>
<dbReference type="Proteomes" id="UP001152747">
    <property type="component" value="Unassembled WGS sequence"/>
</dbReference>
<sequence length="182" mass="21580">MDAVVENQVLSKISEKQDVLLELQKNRRIKLVRQLKEQDVKTRLQFVESYDYNIIRGLEGDALFRKMEQFDVISLPNCCPLNMHRINNQNQWICDHNNINVLEGTIFEGLHFPIAEILEILLRYCDGEKQYVIDRDYNKTNVKLVCQMFRRAKILKYVKSNEGKLNAFFQNTLHKKIIEKYG</sequence>
<proteinExistence type="predicted"/>
<reference evidence="1" key="1">
    <citation type="submission" date="2022-11" db="EMBL/GenBank/DDBJ databases">
        <authorList>
            <person name="Kikuchi T."/>
        </authorList>
    </citation>
    <scope>NUCLEOTIDE SEQUENCE</scope>
    <source>
        <strain evidence="1">PS1010</strain>
    </source>
</reference>
<evidence type="ECO:0000313" key="2">
    <source>
        <dbReference type="Proteomes" id="UP001152747"/>
    </source>
</evidence>
<dbReference type="EMBL" id="CANHGI010000001">
    <property type="protein sequence ID" value="CAI5440076.1"/>
    <property type="molecule type" value="Genomic_DNA"/>
</dbReference>
<dbReference type="AlphaFoldDB" id="A0A9P1I9H2"/>
<accession>A0A9P1I9H2</accession>
<name>A0A9P1I9H2_9PELO</name>
<gene>
    <name evidence="1" type="ORF">CAMP_LOCUS2713</name>
</gene>
<keyword evidence="2" id="KW-1185">Reference proteome</keyword>
<organism evidence="1 2">
    <name type="scientific">Caenorhabditis angaria</name>
    <dbReference type="NCBI Taxonomy" id="860376"/>
    <lineage>
        <taxon>Eukaryota</taxon>
        <taxon>Metazoa</taxon>
        <taxon>Ecdysozoa</taxon>
        <taxon>Nematoda</taxon>
        <taxon>Chromadorea</taxon>
        <taxon>Rhabditida</taxon>
        <taxon>Rhabditina</taxon>
        <taxon>Rhabditomorpha</taxon>
        <taxon>Rhabditoidea</taxon>
        <taxon>Rhabditidae</taxon>
        <taxon>Peloderinae</taxon>
        <taxon>Caenorhabditis</taxon>
    </lineage>
</organism>
<evidence type="ECO:0000313" key="1">
    <source>
        <dbReference type="EMBL" id="CAI5440076.1"/>
    </source>
</evidence>
<protein>
    <submittedName>
        <fullName evidence="1">Uncharacterized protein</fullName>
    </submittedName>
</protein>